<reference evidence="2" key="1">
    <citation type="journal article" date="2021" name="PeerJ">
        <title>Extensive microbial diversity within the chicken gut microbiome revealed by metagenomics and culture.</title>
        <authorList>
            <person name="Gilroy R."/>
            <person name="Ravi A."/>
            <person name="Getino M."/>
            <person name="Pursley I."/>
            <person name="Horton D.L."/>
            <person name="Alikhan N.F."/>
            <person name="Baker D."/>
            <person name="Gharbi K."/>
            <person name="Hall N."/>
            <person name="Watson M."/>
            <person name="Adriaenssens E.M."/>
            <person name="Foster-Nyarko E."/>
            <person name="Jarju S."/>
            <person name="Secka A."/>
            <person name="Antonio M."/>
            <person name="Oren A."/>
            <person name="Chaudhuri R.R."/>
            <person name="La Ragione R."/>
            <person name="Hildebrand F."/>
            <person name="Pallen M.J."/>
        </authorList>
    </citation>
    <scope>NUCLEOTIDE SEQUENCE</scope>
    <source>
        <strain evidence="2">ChiBcec1-1630</strain>
    </source>
</reference>
<organism evidence="2 3">
    <name type="scientific">Candidatus Eisenbergiella intestinigallinarum</name>
    <dbReference type="NCBI Taxonomy" id="2838549"/>
    <lineage>
        <taxon>Bacteria</taxon>
        <taxon>Bacillati</taxon>
        <taxon>Bacillota</taxon>
        <taxon>Clostridia</taxon>
        <taxon>Lachnospirales</taxon>
        <taxon>Lachnospiraceae</taxon>
        <taxon>Eisenbergiella</taxon>
    </lineage>
</organism>
<reference evidence="2" key="2">
    <citation type="submission" date="2021-04" db="EMBL/GenBank/DDBJ databases">
        <authorList>
            <person name="Gilroy R."/>
        </authorList>
    </citation>
    <scope>NUCLEOTIDE SEQUENCE</scope>
    <source>
        <strain evidence="2">ChiBcec1-1630</strain>
    </source>
</reference>
<protein>
    <submittedName>
        <fullName evidence="2">Uncharacterized protein</fullName>
    </submittedName>
</protein>
<dbReference type="AlphaFoldDB" id="A0A9D2QJC2"/>
<sequence>MLIEKKYHTEAAREMDEIIREEEERKASLSEEERTAEKEEKYAEAEEIIRKVQEAERQNFHIISKEKIKRFSYLAMDALRMAEALLLDVTVRTDGTIGRIRLSTDFFVLNEMCPEKARQIFVDMIKSADDFGIYAKDDLVVIEYIFRLTMTIPK</sequence>
<evidence type="ECO:0000313" key="3">
    <source>
        <dbReference type="Proteomes" id="UP000823922"/>
    </source>
</evidence>
<comment type="caution">
    <text evidence="2">The sequence shown here is derived from an EMBL/GenBank/DDBJ whole genome shotgun (WGS) entry which is preliminary data.</text>
</comment>
<dbReference type="Proteomes" id="UP000823922">
    <property type="component" value="Unassembled WGS sequence"/>
</dbReference>
<dbReference type="EMBL" id="DWVS01000100">
    <property type="protein sequence ID" value="HJC87184.1"/>
    <property type="molecule type" value="Genomic_DNA"/>
</dbReference>
<gene>
    <name evidence="2" type="ORF">H9926_04110</name>
</gene>
<evidence type="ECO:0000313" key="2">
    <source>
        <dbReference type="EMBL" id="HJC87184.1"/>
    </source>
</evidence>
<feature type="region of interest" description="Disordered" evidence="1">
    <location>
        <begin position="14"/>
        <end position="40"/>
    </location>
</feature>
<accession>A0A9D2QJC2</accession>
<name>A0A9D2QJC2_9FIRM</name>
<proteinExistence type="predicted"/>
<evidence type="ECO:0000256" key="1">
    <source>
        <dbReference type="SAM" id="MobiDB-lite"/>
    </source>
</evidence>